<evidence type="ECO:0000313" key="2">
    <source>
        <dbReference type="EMBL" id="GMH72168.1"/>
    </source>
</evidence>
<accession>A0A9W7EB35</accession>
<reference evidence="3" key="1">
    <citation type="journal article" date="2023" name="Commun. Biol.">
        <title>Genome analysis of Parmales, the sister group of diatoms, reveals the evolutionary specialization of diatoms from phago-mixotrophs to photoautotrophs.</title>
        <authorList>
            <person name="Ban H."/>
            <person name="Sato S."/>
            <person name="Yoshikawa S."/>
            <person name="Yamada K."/>
            <person name="Nakamura Y."/>
            <person name="Ichinomiya M."/>
            <person name="Sato N."/>
            <person name="Blanc-Mathieu R."/>
            <person name="Endo H."/>
            <person name="Kuwata A."/>
            <person name="Ogata H."/>
        </authorList>
    </citation>
    <scope>NUCLEOTIDE SEQUENCE [LARGE SCALE GENOMIC DNA]</scope>
</reference>
<feature type="compositionally biased region" description="Polar residues" evidence="1">
    <location>
        <begin position="112"/>
        <end position="122"/>
    </location>
</feature>
<evidence type="ECO:0000256" key="1">
    <source>
        <dbReference type="SAM" id="MobiDB-lite"/>
    </source>
</evidence>
<sequence length="122" mass="13618">MMELEQQLLAVDRENRQAMIASKNGVGTAAQKQLPSLLTPSAKQKITNPYFASENPQIINVNISNFSVQFHSKWDYFQNHLRSTSTLQYNVIISDPQITSLPGHTVRPAKSSEATRSGATRM</sequence>
<name>A0A9W7EB35_9STRA</name>
<dbReference type="EMBL" id="BLQM01000173">
    <property type="protein sequence ID" value="GMH72168.1"/>
    <property type="molecule type" value="Genomic_DNA"/>
</dbReference>
<dbReference type="Proteomes" id="UP001162640">
    <property type="component" value="Unassembled WGS sequence"/>
</dbReference>
<dbReference type="AlphaFoldDB" id="A0A9W7EB35"/>
<comment type="caution">
    <text evidence="2">The sequence shown here is derived from an EMBL/GenBank/DDBJ whole genome shotgun (WGS) entry which is preliminary data.</text>
</comment>
<gene>
    <name evidence="2" type="ORF">TL16_g05847</name>
</gene>
<protein>
    <submittedName>
        <fullName evidence="2">Uncharacterized protein</fullName>
    </submittedName>
</protein>
<organism evidence="2 3">
    <name type="scientific">Triparma laevis f. inornata</name>
    <dbReference type="NCBI Taxonomy" id="1714386"/>
    <lineage>
        <taxon>Eukaryota</taxon>
        <taxon>Sar</taxon>
        <taxon>Stramenopiles</taxon>
        <taxon>Ochrophyta</taxon>
        <taxon>Bolidophyceae</taxon>
        <taxon>Parmales</taxon>
        <taxon>Triparmaceae</taxon>
        <taxon>Triparma</taxon>
    </lineage>
</organism>
<evidence type="ECO:0000313" key="3">
    <source>
        <dbReference type="Proteomes" id="UP001162640"/>
    </source>
</evidence>
<proteinExistence type="predicted"/>
<feature type="region of interest" description="Disordered" evidence="1">
    <location>
        <begin position="100"/>
        <end position="122"/>
    </location>
</feature>